<dbReference type="GO" id="GO:0007127">
    <property type="term" value="P:meiosis I"/>
    <property type="evidence" value="ECO:0007669"/>
    <property type="project" value="InterPro"/>
</dbReference>
<dbReference type="OrthoDB" id="6433824at2759"/>
<dbReference type="PANTHER" id="PTHR28642">
    <property type="entry name" value="MEIOSIS 1 ARREST PROTEIN"/>
    <property type="match status" value="1"/>
</dbReference>
<proteinExistence type="predicted"/>
<evidence type="ECO:0000313" key="3">
    <source>
        <dbReference type="Proteomes" id="UP000494040"/>
    </source>
</evidence>
<accession>A0A8I6TMJ1</accession>
<dbReference type="RefSeq" id="XP_024084112.1">
    <property type="nucleotide sequence ID" value="XM_024228344.1"/>
</dbReference>
<sequence>MKTRFIYIYIFMYKWYLSKFGSVLQYTTYLLCFICKLIACQNVFALLCSTHDQSYNTVISIGAISDKYETLLKSTMSYGSFGKISKALNNAKNSMTTNFQIKNEEFNDYLVVGINSIIEDLKTENKILDLCDEVYDVDVCVITLKNAMDIKYFLNSLMSYHFKLHLKGNTVLQLVLKRKEEEETNIEDYYKLKTKDDIVCSLKKWLFNKKYNREQLRLLLPDDAILCDLKENMLRPSLLTFSHKFYIQKDTSCGNISQKKVKIQCESKVYELQVTLRVLSSGLCESLIFGEALNVVPTAFCQGVYEDALLINKQKFYSLCISLLNKEEYLIAKLTDEPPTGYFVLMPSHDSLLIKPIVCQDLWLPDDKSRELTPPQGVLIEKMEQSLALVDIVQEYKVGLNSSGLYTALLKFHESKIKRSKKNEDEDDDGVEGTSSWVTISHPALEDKHPLKKSKRKCRRPDPLKCIEYIKK</sequence>
<reference evidence="2" key="1">
    <citation type="submission" date="2022-01" db="UniProtKB">
        <authorList>
            <consortium name="EnsemblMetazoa"/>
        </authorList>
    </citation>
    <scope>IDENTIFICATION</scope>
</reference>
<protein>
    <submittedName>
        <fullName evidence="2">Uncharacterized protein</fullName>
    </submittedName>
</protein>
<dbReference type="GO" id="GO:0051308">
    <property type="term" value="P:male meiosis chromosome separation"/>
    <property type="evidence" value="ECO:0007669"/>
    <property type="project" value="TreeGrafter"/>
</dbReference>
<dbReference type="AlphaFoldDB" id="A0A8I6TMJ1"/>
<organism evidence="2 3">
    <name type="scientific">Cimex lectularius</name>
    <name type="common">Bed bug</name>
    <name type="synonym">Acanthia lectularia</name>
    <dbReference type="NCBI Taxonomy" id="79782"/>
    <lineage>
        <taxon>Eukaryota</taxon>
        <taxon>Metazoa</taxon>
        <taxon>Ecdysozoa</taxon>
        <taxon>Arthropoda</taxon>
        <taxon>Hexapoda</taxon>
        <taxon>Insecta</taxon>
        <taxon>Pterygota</taxon>
        <taxon>Neoptera</taxon>
        <taxon>Paraneoptera</taxon>
        <taxon>Hemiptera</taxon>
        <taxon>Heteroptera</taxon>
        <taxon>Panheteroptera</taxon>
        <taxon>Cimicomorpha</taxon>
        <taxon>Cimicidae</taxon>
        <taxon>Cimex</taxon>
    </lineage>
</organism>
<dbReference type="PANTHER" id="PTHR28642:SF1">
    <property type="entry name" value="MEIOSIS 1 ARREST PROTEIN"/>
    <property type="match status" value="1"/>
</dbReference>
<dbReference type="GeneID" id="106672916"/>
<dbReference type="InterPro" id="IPR033587">
    <property type="entry name" value="M1AP"/>
</dbReference>
<feature type="region of interest" description="Disordered" evidence="1">
    <location>
        <begin position="420"/>
        <end position="459"/>
    </location>
</feature>
<dbReference type="GO" id="GO:0007283">
    <property type="term" value="P:spermatogenesis"/>
    <property type="evidence" value="ECO:0007669"/>
    <property type="project" value="InterPro"/>
</dbReference>
<feature type="compositionally biased region" description="Basic residues" evidence="1">
    <location>
        <begin position="450"/>
        <end position="459"/>
    </location>
</feature>
<evidence type="ECO:0000313" key="2">
    <source>
        <dbReference type="EnsemblMetazoa" id="XP_024084112.1"/>
    </source>
</evidence>
<dbReference type="Proteomes" id="UP000494040">
    <property type="component" value="Unassembled WGS sequence"/>
</dbReference>
<keyword evidence="3" id="KW-1185">Reference proteome</keyword>
<dbReference type="EnsemblMetazoa" id="XM_024228344.1">
    <property type="protein sequence ID" value="XP_024084112.1"/>
    <property type="gene ID" value="LOC106672916"/>
</dbReference>
<name>A0A8I6TMJ1_CIMLE</name>
<evidence type="ECO:0000256" key="1">
    <source>
        <dbReference type="SAM" id="MobiDB-lite"/>
    </source>
</evidence>